<proteinExistence type="predicted"/>
<reference evidence="2 3" key="1">
    <citation type="submission" date="2019-07" db="EMBL/GenBank/DDBJ databases">
        <title>Diversity of Bacteria from Kongsfjorden, Arctic.</title>
        <authorList>
            <person name="Yu Y."/>
        </authorList>
    </citation>
    <scope>NUCLEOTIDE SEQUENCE [LARGE SCALE GENOMIC DNA]</scope>
    <source>
        <strain evidence="2 3">SM1922</strain>
    </source>
</reference>
<accession>A0A558JB92</accession>
<feature type="domain" description="HTH cro/C1-type" evidence="1">
    <location>
        <begin position="17"/>
        <end position="89"/>
    </location>
</feature>
<dbReference type="Gene3D" id="3.30.450.180">
    <property type="match status" value="1"/>
</dbReference>
<gene>
    <name evidence="2" type="ORF">FQP89_07100</name>
</gene>
<evidence type="ECO:0000259" key="1">
    <source>
        <dbReference type="SMART" id="SM00530"/>
    </source>
</evidence>
<dbReference type="SMART" id="SM00530">
    <property type="entry name" value="HTH_XRE"/>
    <property type="match status" value="1"/>
</dbReference>
<dbReference type="Proteomes" id="UP000317288">
    <property type="component" value="Unassembled WGS sequence"/>
</dbReference>
<dbReference type="RefSeq" id="WP_144810429.1">
    <property type="nucleotide sequence ID" value="NZ_VNFE01000002.1"/>
</dbReference>
<dbReference type="InterPro" id="IPR041413">
    <property type="entry name" value="MLTR_LBD"/>
</dbReference>
<dbReference type="AlphaFoldDB" id="A0A558JB92"/>
<protein>
    <submittedName>
        <fullName evidence="2">Helix-turn-helix domain-containing protein</fullName>
    </submittedName>
</protein>
<name>A0A558JB92_9GAMM</name>
<evidence type="ECO:0000313" key="2">
    <source>
        <dbReference type="EMBL" id="TVU90854.1"/>
    </source>
</evidence>
<dbReference type="Gene3D" id="1.10.260.40">
    <property type="entry name" value="lambda repressor-like DNA-binding domains"/>
    <property type="match status" value="1"/>
</dbReference>
<comment type="caution">
    <text evidence="2">The sequence shown here is derived from an EMBL/GenBank/DDBJ whole genome shotgun (WGS) entry which is preliminary data.</text>
</comment>
<dbReference type="Pfam" id="PF17765">
    <property type="entry name" value="MLTR_LBD"/>
    <property type="match status" value="1"/>
</dbReference>
<sequence length="294" mass="33917">MTAARTLNRTREDLAAFLRKHREKIAPEAVGLPHGRRRRTPGLRREEVAALAGVGLTWYTWLEQGRDISVSATFLDNLSKTLKLDAAERRHLFLLAHQRLPSELGKTWCSVPPLVQTLMDDLPTRPAYILNLRWDVLAWNTAADKLFNFSAHAPERRNMLWLLFTEPAMRQLLSPWEEQVCEMLSSFRRDFARATEDPAIEALVEELTKVAPEFKAWWKNQEVNAPCQGVRHLYLDGIGAVAFEHTTLTVDEERHLRLVYYAHKGTDTTQRVFNEWVTTKASDNIVKENNNDLY</sequence>
<dbReference type="InterPro" id="IPR001387">
    <property type="entry name" value="Cro/C1-type_HTH"/>
</dbReference>
<dbReference type="InterPro" id="IPR010982">
    <property type="entry name" value="Lambda_DNA-bd_dom_sf"/>
</dbReference>
<organism evidence="2 3">
    <name type="scientific">Vreelandella titanicae</name>
    <dbReference type="NCBI Taxonomy" id="664683"/>
    <lineage>
        <taxon>Bacteria</taxon>
        <taxon>Pseudomonadati</taxon>
        <taxon>Pseudomonadota</taxon>
        <taxon>Gammaproteobacteria</taxon>
        <taxon>Oceanospirillales</taxon>
        <taxon>Halomonadaceae</taxon>
        <taxon>Vreelandella</taxon>
    </lineage>
</organism>
<dbReference type="GO" id="GO:0003677">
    <property type="term" value="F:DNA binding"/>
    <property type="evidence" value="ECO:0007669"/>
    <property type="project" value="InterPro"/>
</dbReference>
<dbReference type="EMBL" id="VNFE01000002">
    <property type="protein sequence ID" value="TVU90854.1"/>
    <property type="molecule type" value="Genomic_DNA"/>
</dbReference>
<evidence type="ECO:0000313" key="3">
    <source>
        <dbReference type="Proteomes" id="UP000317288"/>
    </source>
</evidence>
<dbReference type="Pfam" id="PF13560">
    <property type="entry name" value="HTH_31"/>
    <property type="match status" value="1"/>
</dbReference>
<dbReference type="PANTHER" id="PTHR35010">
    <property type="entry name" value="BLL4672 PROTEIN-RELATED"/>
    <property type="match status" value="1"/>
</dbReference>